<dbReference type="InterPro" id="IPR018912">
    <property type="entry name" value="DUF2478"/>
</dbReference>
<reference evidence="1" key="1">
    <citation type="submission" date="2019-06" db="EMBL/GenBank/DDBJ databases">
        <authorList>
            <person name="Murdoch R.W."/>
            <person name="Fathepure B."/>
        </authorList>
    </citation>
    <scope>NUCLEOTIDE SEQUENCE</scope>
</reference>
<accession>A0A5B8RAA5</accession>
<dbReference type="Pfam" id="PF10649">
    <property type="entry name" value="DUF2478"/>
    <property type="match status" value="1"/>
</dbReference>
<organism evidence="1">
    <name type="scientific">uncultured organism</name>
    <dbReference type="NCBI Taxonomy" id="155900"/>
    <lineage>
        <taxon>unclassified sequences</taxon>
        <taxon>environmental samples</taxon>
    </lineage>
</organism>
<dbReference type="AlphaFoldDB" id="A0A5B8RAA5"/>
<proteinExistence type="predicted"/>
<name>A0A5B8RAA5_9ZZZZ</name>
<sequence>MQNDTVHIAAIRRGDDEDLSDTFAGLADDLQAKGVAVRGLVQQRRYNAAGALSRRLTVIGSDRGFGISQALGAGSRACSLDTAALADAAAWLQRFRAERPGLIIIDRFGPLEAKGRGFADEILAIVTDGIPLLTSVRPAESEAWEGFTGGLAERLPSDPAAITAWCRAAIPG</sequence>
<evidence type="ECO:0000313" key="1">
    <source>
        <dbReference type="EMBL" id="QEA04454.1"/>
    </source>
</evidence>
<protein>
    <recommendedName>
        <fullName evidence="2">DUF2478 domain-containing protein</fullName>
    </recommendedName>
</protein>
<evidence type="ECO:0008006" key="2">
    <source>
        <dbReference type="Google" id="ProtNLM"/>
    </source>
</evidence>
<gene>
    <name evidence="1" type="ORF">KBTEX_00762</name>
</gene>
<dbReference type="EMBL" id="MN079084">
    <property type="protein sequence ID" value="QEA04454.1"/>
    <property type="molecule type" value="Genomic_DNA"/>
</dbReference>